<evidence type="ECO:0000259" key="5">
    <source>
        <dbReference type="PROSITE" id="PS50200"/>
    </source>
</evidence>
<sequence>MRTTLPVCGGSVGRESRGLRNRVGRMKKLLWLRPSHYVDVHMDTEPGVWLRSFHLLDTDSQCEDPVQEWGEEEEDGAVFGVTLRREPVIASADTPDLPSDFSFVQYHTVKVRRLKAGTLERLIAHLLDSEHQEPDFTPIFLSTYRAFTTTSTLIELLFQRDDSVANLDNTVCPCSPLPSVIRLWLEEFSEDFREPSQIQALRLLCVHLQHRICFRRLAKTAENLLKTLQEQDCSQSALDNSCESLQQDDHADGGETSSMDGEKCSFMSFPVRDVAEQLTRLDAELFVRVLPFHCLGCIWSQRDKKENRNLAPTIRATISQFNAITNRVITSLLCPASPNPSTSSPVSSPSASSAFLYPSTGPSSPRCLHTSPTHRARIIERWIAIAQECRQLKNFSSLRAILSALQSNAVYRLKKTWAAVSRDSMAIFDTLCETFPDENCVLTSREILVEDGSASDSSDIPTSKSSRFCSASRQMNSTSGVVPYLGTYLTVLTMLDTALPDTVEGGFINFEKRRREFEILSQIRQLQSSCSHYQLPVNPLITSWLQSHTLLTDQESYELSRDLEPPVDPCPSSPNTWSTSRLAKKLTALRTGSDSSVRKTHADQISVSSSGSSSSDIEDLSAPQLCPTRLKIKSLSSSLHNVAEDFSPMFSSPSPSLSCSSCSSSHPDLSSSSLALSPELSSSNCSPQAVLPVYNKQVADLCIIRVSVECVSNGNVYKSILLTSQDHTPQVIQRALEKHNMDDISCQHFSLWQMLNNGKELQIPDKANVFYAMCTSANYDFVLRQRWRSHGGYLGGSSSPGAQPKIRHVKSKSSVLTEG</sequence>
<dbReference type="CDD" id="cd00153">
    <property type="entry name" value="RA_RalGDS_like"/>
    <property type="match status" value="1"/>
</dbReference>
<dbReference type="Proteomes" id="UP001187415">
    <property type="component" value="Unassembled WGS sequence"/>
</dbReference>
<dbReference type="Gene3D" id="1.10.840.10">
    <property type="entry name" value="Ras guanine-nucleotide exchange factors catalytic domain"/>
    <property type="match status" value="1"/>
</dbReference>
<dbReference type="InterPro" id="IPR000651">
    <property type="entry name" value="Ras-like_Gua-exchang_fac_N"/>
</dbReference>
<feature type="domain" description="Ras-associating" evidence="5">
    <location>
        <begin position="700"/>
        <end position="788"/>
    </location>
</feature>
<keyword evidence="8" id="KW-1185">Reference proteome</keyword>
<evidence type="ECO:0000313" key="7">
    <source>
        <dbReference type="EMBL" id="KAK2815714.1"/>
    </source>
</evidence>
<organism evidence="7 8">
    <name type="scientific">Channa striata</name>
    <name type="common">Snakehead murrel</name>
    <name type="synonym">Ophicephalus striatus</name>
    <dbReference type="NCBI Taxonomy" id="64152"/>
    <lineage>
        <taxon>Eukaryota</taxon>
        <taxon>Metazoa</taxon>
        <taxon>Chordata</taxon>
        <taxon>Craniata</taxon>
        <taxon>Vertebrata</taxon>
        <taxon>Euteleostomi</taxon>
        <taxon>Actinopterygii</taxon>
        <taxon>Neopterygii</taxon>
        <taxon>Teleostei</taxon>
        <taxon>Neoteleostei</taxon>
        <taxon>Acanthomorphata</taxon>
        <taxon>Anabantaria</taxon>
        <taxon>Anabantiformes</taxon>
        <taxon>Channoidei</taxon>
        <taxon>Channidae</taxon>
        <taxon>Channa</taxon>
    </lineage>
</organism>
<dbReference type="SMART" id="SM00229">
    <property type="entry name" value="RasGEFN"/>
    <property type="match status" value="1"/>
</dbReference>
<dbReference type="Gene3D" id="3.10.20.90">
    <property type="entry name" value="Phosphatidylinositol 3-kinase Catalytic Subunit, Chain A, domain 1"/>
    <property type="match status" value="1"/>
</dbReference>
<dbReference type="PANTHER" id="PTHR23113">
    <property type="entry name" value="GUANINE NUCLEOTIDE EXCHANGE FACTOR"/>
    <property type="match status" value="1"/>
</dbReference>
<dbReference type="InterPro" id="IPR001895">
    <property type="entry name" value="RASGEF_cat_dom"/>
</dbReference>
<dbReference type="Gene3D" id="1.20.870.10">
    <property type="entry name" value="Son of sevenless (SoS) protein Chain: S domain 1"/>
    <property type="match status" value="1"/>
</dbReference>
<dbReference type="PROSITE" id="PS50009">
    <property type="entry name" value="RASGEF_CAT"/>
    <property type="match status" value="1"/>
</dbReference>
<evidence type="ECO:0000256" key="1">
    <source>
        <dbReference type="ARBA" id="ARBA00022658"/>
    </source>
</evidence>
<feature type="domain" description="Ras-GEF" evidence="4">
    <location>
        <begin position="270"/>
        <end position="566"/>
    </location>
</feature>
<dbReference type="AlphaFoldDB" id="A0AA88LNB1"/>
<dbReference type="CDD" id="cd00155">
    <property type="entry name" value="RasGEF"/>
    <property type="match status" value="1"/>
</dbReference>
<dbReference type="InterPro" id="IPR023578">
    <property type="entry name" value="Ras_GEF_dom_sf"/>
</dbReference>
<dbReference type="InterPro" id="IPR029071">
    <property type="entry name" value="Ubiquitin-like_domsf"/>
</dbReference>
<dbReference type="GO" id="GO:0005085">
    <property type="term" value="F:guanyl-nucleotide exchange factor activity"/>
    <property type="evidence" value="ECO:0007669"/>
    <property type="project" value="UniProtKB-KW"/>
</dbReference>
<evidence type="ECO:0000259" key="6">
    <source>
        <dbReference type="PROSITE" id="PS50212"/>
    </source>
</evidence>
<dbReference type="GO" id="GO:0007265">
    <property type="term" value="P:Ras protein signal transduction"/>
    <property type="evidence" value="ECO:0007669"/>
    <property type="project" value="TreeGrafter"/>
</dbReference>
<dbReference type="PROSITE" id="PS50212">
    <property type="entry name" value="RASGEF_NTER"/>
    <property type="match status" value="1"/>
</dbReference>
<dbReference type="Pfam" id="PF00618">
    <property type="entry name" value="RasGEF_N"/>
    <property type="match status" value="1"/>
</dbReference>
<dbReference type="CDD" id="cd06224">
    <property type="entry name" value="REM"/>
    <property type="match status" value="1"/>
</dbReference>
<feature type="compositionally biased region" description="Low complexity" evidence="3">
    <location>
        <begin position="606"/>
        <end position="615"/>
    </location>
</feature>
<evidence type="ECO:0008006" key="9">
    <source>
        <dbReference type="Google" id="ProtNLM"/>
    </source>
</evidence>
<evidence type="ECO:0000256" key="3">
    <source>
        <dbReference type="SAM" id="MobiDB-lite"/>
    </source>
</evidence>
<evidence type="ECO:0000259" key="4">
    <source>
        <dbReference type="PROSITE" id="PS50009"/>
    </source>
</evidence>
<proteinExistence type="predicted"/>
<dbReference type="GO" id="GO:0005886">
    <property type="term" value="C:plasma membrane"/>
    <property type="evidence" value="ECO:0007669"/>
    <property type="project" value="TreeGrafter"/>
</dbReference>
<dbReference type="SMART" id="SM00314">
    <property type="entry name" value="RA"/>
    <property type="match status" value="1"/>
</dbReference>
<keyword evidence="1 2" id="KW-0344">Guanine-nucleotide releasing factor</keyword>
<comment type="caution">
    <text evidence="7">The sequence shown here is derived from an EMBL/GenBank/DDBJ whole genome shotgun (WGS) entry which is preliminary data.</text>
</comment>
<evidence type="ECO:0000313" key="8">
    <source>
        <dbReference type="Proteomes" id="UP001187415"/>
    </source>
</evidence>
<evidence type="ECO:0000256" key="2">
    <source>
        <dbReference type="PROSITE-ProRule" id="PRU00168"/>
    </source>
</evidence>
<feature type="domain" description="N-terminal Ras-GEF" evidence="6">
    <location>
        <begin position="110"/>
        <end position="229"/>
    </location>
</feature>
<dbReference type="SMART" id="SM00147">
    <property type="entry name" value="RasGEF"/>
    <property type="match status" value="1"/>
</dbReference>
<dbReference type="SUPFAM" id="SSF54236">
    <property type="entry name" value="Ubiquitin-like"/>
    <property type="match status" value="1"/>
</dbReference>
<name>A0AA88LNB1_CHASR</name>
<dbReference type="Pfam" id="PF00617">
    <property type="entry name" value="RasGEF"/>
    <property type="match status" value="1"/>
</dbReference>
<dbReference type="PROSITE" id="PS50200">
    <property type="entry name" value="RA"/>
    <property type="match status" value="1"/>
</dbReference>
<reference evidence="7" key="1">
    <citation type="submission" date="2023-07" db="EMBL/GenBank/DDBJ databases">
        <title>Chromosome-level Genome Assembly of Striped Snakehead (Channa striata).</title>
        <authorList>
            <person name="Liu H."/>
        </authorList>
    </citation>
    <scope>NUCLEOTIDE SEQUENCE</scope>
    <source>
        <strain evidence="7">Gz</strain>
        <tissue evidence="7">Muscle</tissue>
    </source>
</reference>
<dbReference type="InterPro" id="IPR008937">
    <property type="entry name" value="Ras-like_GEF"/>
</dbReference>
<protein>
    <recommendedName>
        <fullName evidence="9">Ral guanine nucleotide dissociation stimulator-like 1</fullName>
    </recommendedName>
</protein>
<dbReference type="SUPFAM" id="SSF48366">
    <property type="entry name" value="Ras GEF"/>
    <property type="match status" value="2"/>
</dbReference>
<gene>
    <name evidence="7" type="ORF">Q5P01_026181</name>
</gene>
<dbReference type="InterPro" id="IPR036964">
    <property type="entry name" value="RASGEF_cat_dom_sf"/>
</dbReference>
<dbReference type="PANTHER" id="PTHR23113:SF220">
    <property type="entry name" value="RAL GUANINE NUCLEOTIDE DISSOCIATION STIMULATOR-LIKE 3"/>
    <property type="match status" value="1"/>
</dbReference>
<dbReference type="EMBL" id="JAUPFM010000022">
    <property type="protein sequence ID" value="KAK2815714.1"/>
    <property type="molecule type" value="Genomic_DNA"/>
</dbReference>
<feature type="region of interest" description="Disordered" evidence="3">
    <location>
        <begin position="593"/>
        <end position="620"/>
    </location>
</feature>
<feature type="region of interest" description="Disordered" evidence="3">
    <location>
        <begin position="794"/>
        <end position="819"/>
    </location>
</feature>
<accession>A0AA88LNB1</accession>
<dbReference type="InterPro" id="IPR000159">
    <property type="entry name" value="RA_dom"/>
</dbReference>
<dbReference type="Pfam" id="PF00788">
    <property type="entry name" value="RA"/>
    <property type="match status" value="1"/>
</dbReference>